<proteinExistence type="predicted"/>
<evidence type="ECO:0000313" key="2">
    <source>
        <dbReference type="EMBL" id="QJA59764.1"/>
    </source>
</evidence>
<dbReference type="AlphaFoldDB" id="A0A6M3IR57"/>
<sequence>MFRDKKTKKFTESQSGKRKHKPGKGLRRFVGQFDNFAQNSAHYKLCKKYPKTQRDAVCCVNNY</sequence>
<reference evidence="2" key="1">
    <citation type="submission" date="2020-03" db="EMBL/GenBank/DDBJ databases">
        <title>The deep terrestrial virosphere.</title>
        <authorList>
            <person name="Holmfeldt K."/>
            <person name="Nilsson E."/>
            <person name="Simone D."/>
            <person name="Lopez-Fernandez M."/>
            <person name="Wu X."/>
            <person name="de Brujin I."/>
            <person name="Lundin D."/>
            <person name="Andersson A."/>
            <person name="Bertilsson S."/>
            <person name="Dopson M."/>
        </authorList>
    </citation>
    <scope>NUCLEOTIDE SEQUENCE</scope>
    <source>
        <strain evidence="2">MM415B01236</strain>
    </source>
</reference>
<organism evidence="2">
    <name type="scientific">viral metagenome</name>
    <dbReference type="NCBI Taxonomy" id="1070528"/>
    <lineage>
        <taxon>unclassified sequences</taxon>
        <taxon>metagenomes</taxon>
        <taxon>organismal metagenomes</taxon>
    </lineage>
</organism>
<evidence type="ECO:0000256" key="1">
    <source>
        <dbReference type="SAM" id="MobiDB-lite"/>
    </source>
</evidence>
<feature type="region of interest" description="Disordered" evidence="1">
    <location>
        <begin position="1"/>
        <end position="25"/>
    </location>
</feature>
<gene>
    <name evidence="2" type="ORF">MM415B01236_0023</name>
</gene>
<dbReference type="EMBL" id="MT141383">
    <property type="protein sequence ID" value="QJA59764.1"/>
    <property type="molecule type" value="Genomic_DNA"/>
</dbReference>
<protein>
    <submittedName>
        <fullName evidence="2">Uncharacterized protein</fullName>
    </submittedName>
</protein>
<name>A0A6M3IR57_9ZZZZ</name>
<accession>A0A6M3IR57</accession>
<feature type="compositionally biased region" description="Basic residues" evidence="1">
    <location>
        <begin position="16"/>
        <end position="25"/>
    </location>
</feature>